<dbReference type="AlphaFoldDB" id="A0A7Y9B1C1"/>
<dbReference type="PANTHER" id="PTHR42810">
    <property type="entry name" value="PURINE PERMEASE C1399.01C-RELATED"/>
    <property type="match status" value="1"/>
</dbReference>
<dbReference type="NCBIfam" id="TIGR00801">
    <property type="entry name" value="ncs2"/>
    <property type="match status" value="1"/>
</dbReference>
<dbReference type="EMBL" id="JABXYR010000002">
    <property type="protein sequence ID" value="NWO23797.1"/>
    <property type="molecule type" value="Genomic_DNA"/>
</dbReference>
<comment type="caution">
    <text evidence="9">The sequence shown here is derived from an EMBL/GenBank/DDBJ whole genome shotgun (WGS) entry which is preliminary data.</text>
</comment>
<feature type="transmembrane region" description="Helical" evidence="8">
    <location>
        <begin position="186"/>
        <end position="206"/>
    </location>
</feature>
<reference evidence="9 10" key="1">
    <citation type="submission" date="2020-06" db="EMBL/GenBank/DDBJ databases">
        <title>Mogibacterium timidum strain W9173 genomic sequence.</title>
        <authorList>
            <person name="Wade W.G."/>
            <person name="Johnston C.D."/>
            <person name="Chen T."/>
            <person name="Dewhirst F.E."/>
        </authorList>
    </citation>
    <scope>NUCLEOTIDE SEQUENCE [LARGE SCALE GENOMIC DNA]</scope>
    <source>
        <strain evidence="9 10">W9173</strain>
    </source>
</reference>
<keyword evidence="10" id="KW-1185">Reference proteome</keyword>
<dbReference type="GO" id="GO:0042907">
    <property type="term" value="F:xanthine transmembrane transporter activity"/>
    <property type="evidence" value="ECO:0007669"/>
    <property type="project" value="TreeGrafter"/>
</dbReference>
<evidence type="ECO:0000256" key="6">
    <source>
        <dbReference type="ARBA" id="ARBA00022989"/>
    </source>
</evidence>
<keyword evidence="5 8" id="KW-0812">Transmembrane</keyword>
<dbReference type="InterPro" id="IPR006043">
    <property type="entry name" value="NCS2"/>
</dbReference>
<keyword evidence="3" id="KW-0813">Transport</keyword>
<dbReference type="PANTHER" id="PTHR42810:SF4">
    <property type="entry name" value="URIC ACID TRANSPORTER UACT"/>
    <property type="match status" value="1"/>
</dbReference>
<keyword evidence="7 8" id="KW-0472">Membrane</keyword>
<proteinExistence type="inferred from homology"/>
<dbReference type="GO" id="GO:0005886">
    <property type="term" value="C:plasma membrane"/>
    <property type="evidence" value="ECO:0007669"/>
    <property type="project" value="UniProtKB-SubCell"/>
</dbReference>
<feature type="transmembrane region" description="Helical" evidence="8">
    <location>
        <begin position="308"/>
        <end position="330"/>
    </location>
</feature>
<keyword evidence="6 8" id="KW-1133">Transmembrane helix</keyword>
<feature type="transmembrane region" description="Helical" evidence="8">
    <location>
        <begin position="134"/>
        <end position="156"/>
    </location>
</feature>
<comment type="similarity">
    <text evidence="2">Belongs to the nucleobase:cation symporter-2 (NCS2) (TC 2.A.40) family.</text>
</comment>
<feature type="transmembrane region" description="Helical" evidence="8">
    <location>
        <begin position="162"/>
        <end position="179"/>
    </location>
</feature>
<dbReference type="Pfam" id="PF00860">
    <property type="entry name" value="Xan_ur_permease"/>
    <property type="match status" value="1"/>
</dbReference>
<evidence type="ECO:0000313" key="10">
    <source>
        <dbReference type="Proteomes" id="UP000526307"/>
    </source>
</evidence>
<accession>A0A7Y9B1C1</accession>
<evidence type="ECO:0000256" key="2">
    <source>
        <dbReference type="ARBA" id="ARBA00008821"/>
    </source>
</evidence>
<organism evidence="9 10">
    <name type="scientific">Mogibacterium timidum</name>
    <dbReference type="NCBI Taxonomy" id="35519"/>
    <lineage>
        <taxon>Bacteria</taxon>
        <taxon>Bacillati</taxon>
        <taxon>Bacillota</taxon>
        <taxon>Clostridia</taxon>
        <taxon>Peptostreptococcales</taxon>
        <taxon>Anaerovoracaceae</taxon>
        <taxon>Mogibacterium</taxon>
    </lineage>
</organism>
<feature type="transmembrane region" description="Helical" evidence="8">
    <location>
        <begin position="370"/>
        <end position="387"/>
    </location>
</feature>
<evidence type="ECO:0000256" key="4">
    <source>
        <dbReference type="ARBA" id="ARBA00022475"/>
    </source>
</evidence>
<feature type="transmembrane region" description="Helical" evidence="8">
    <location>
        <begin position="218"/>
        <end position="241"/>
    </location>
</feature>
<evidence type="ECO:0000256" key="7">
    <source>
        <dbReference type="ARBA" id="ARBA00023136"/>
    </source>
</evidence>
<dbReference type="Proteomes" id="UP000526307">
    <property type="component" value="Unassembled WGS sequence"/>
</dbReference>
<evidence type="ECO:0000256" key="1">
    <source>
        <dbReference type="ARBA" id="ARBA00004651"/>
    </source>
</evidence>
<protein>
    <submittedName>
        <fullName evidence="9">Uracil-xanthine permease</fullName>
    </submittedName>
</protein>
<gene>
    <name evidence="9" type="ORF">HW270_06930</name>
</gene>
<dbReference type="InterPro" id="IPR006042">
    <property type="entry name" value="Xan_ur_permease"/>
</dbReference>
<feature type="transmembrane region" description="Helical" evidence="8">
    <location>
        <begin position="33"/>
        <end position="60"/>
    </location>
</feature>
<dbReference type="RefSeq" id="WP_009644699.1">
    <property type="nucleotide sequence ID" value="NZ_JABXYR010000002.1"/>
</dbReference>
<sequence length="438" mass="46383">MTQSNEHQYSNGITDARTLGWPKTILLGLQHTFAMFGATVLVPLLTGLNISTTLLMAGLGTLLFHIITKGKVPAFLGSSFAFLGGYAAVAPLQNGHPNTEMLPYACGGVLVAGFVYVVLATLIKFFTIEKVMRVFPPVVTGPIIISIGLILAPSAIKNAQTDWLLAIIALASIIFFNMWGRGMAKIVPIILGVVIAYAVALLMGRIDFTGMSRQSLVALPPIMMAKFDLSAIITITPIALATMMEHIGDISAIGATTGNNYIKDPGLHRTLLGDGLATMMASLFGGPANTTYGENTGVLALTKVYDPLVIRIAACFAIVLSFIPKFAFIIETIPAAIIGGVSLILYGMISAVGIRNLVENQVNFKNTRNTIITALILVCSLGFNQIGGLSFKVAGVNITLSGLAIAAIVGIAANSLLPGKDYLFSEEGEDEKFQTFKI</sequence>
<feature type="transmembrane region" description="Helical" evidence="8">
    <location>
        <begin position="393"/>
        <end position="417"/>
    </location>
</feature>
<feature type="transmembrane region" description="Helical" evidence="8">
    <location>
        <begin position="336"/>
        <end position="358"/>
    </location>
</feature>
<evidence type="ECO:0000256" key="8">
    <source>
        <dbReference type="SAM" id="Phobius"/>
    </source>
</evidence>
<evidence type="ECO:0000313" key="9">
    <source>
        <dbReference type="EMBL" id="NWO23797.1"/>
    </source>
</evidence>
<evidence type="ECO:0000256" key="5">
    <source>
        <dbReference type="ARBA" id="ARBA00022692"/>
    </source>
</evidence>
<feature type="transmembrane region" description="Helical" evidence="8">
    <location>
        <begin position="101"/>
        <end position="122"/>
    </location>
</feature>
<evidence type="ECO:0000256" key="3">
    <source>
        <dbReference type="ARBA" id="ARBA00022448"/>
    </source>
</evidence>
<name>A0A7Y9B1C1_9FIRM</name>
<keyword evidence="4" id="KW-1003">Cell membrane</keyword>
<feature type="transmembrane region" description="Helical" evidence="8">
    <location>
        <begin position="72"/>
        <end position="89"/>
    </location>
</feature>
<comment type="subcellular location">
    <subcellularLocation>
        <location evidence="1">Cell membrane</location>
        <topology evidence="1">Multi-pass membrane protein</topology>
    </subcellularLocation>
</comment>